<dbReference type="AlphaFoldDB" id="A0A2T3Z6I9"/>
<name>A0A2T3Z6I9_TRIA4</name>
<dbReference type="EMBL" id="KZ679263">
    <property type="protein sequence ID" value="PTB40423.1"/>
    <property type="molecule type" value="Genomic_DNA"/>
</dbReference>
<feature type="non-terminal residue" evidence="1">
    <location>
        <position position="1"/>
    </location>
</feature>
<sequence>YYQRLFEFCRPPVLQDHFDNLHLEAKEEAEQAKERIPCMHPRCQEAGIEIWSVDEYRNHVKSVHKVSLR</sequence>
<keyword evidence="2" id="KW-1185">Reference proteome</keyword>
<evidence type="ECO:0000313" key="2">
    <source>
        <dbReference type="Proteomes" id="UP000240493"/>
    </source>
</evidence>
<evidence type="ECO:0000313" key="1">
    <source>
        <dbReference type="EMBL" id="PTB40423.1"/>
    </source>
</evidence>
<gene>
    <name evidence="1" type="ORF">M441DRAFT_104502</name>
</gene>
<protein>
    <submittedName>
        <fullName evidence="1">Uncharacterized protein</fullName>
    </submittedName>
</protein>
<proteinExistence type="predicted"/>
<feature type="non-terminal residue" evidence="1">
    <location>
        <position position="69"/>
    </location>
</feature>
<dbReference type="Proteomes" id="UP000240493">
    <property type="component" value="Unassembled WGS sequence"/>
</dbReference>
<dbReference type="OrthoDB" id="5152746at2759"/>
<reference evidence="1 2" key="1">
    <citation type="submission" date="2016-07" db="EMBL/GenBank/DDBJ databases">
        <title>Multiple horizontal gene transfer events from other fungi enriched the ability of initially mycotrophic Trichoderma (Ascomycota) to feed on dead plant biomass.</title>
        <authorList>
            <consortium name="DOE Joint Genome Institute"/>
            <person name="Aerts A."/>
            <person name="Atanasova L."/>
            <person name="Chenthamara K."/>
            <person name="Zhang J."/>
            <person name="Grujic M."/>
            <person name="Henrissat B."/>
            <person name="Kuo A."/>
            <person name="Salamov A."/>
            <person name="Lipzen A."/>
            <person name="Labutti K."/>
            <person name="Barry K."/>
            <person name="Miao Y."/>
            <person name="Rahimi M.J."/>
            <person name="Shen Q."/>
            <person name="Grigoriev I.V."/>
            <person name="Kubicek C.P."/>
            <person name="Druzhinina I.S."/>
        </authorList>
    </citation>
    <scope>NUCLEOTIDE SEQUENCE [LARGE SCALE GENOMIC DNA]</scope>
    <source>
        <strain evidence="1 2">CBS 433.97</strain>
    </source>
</reference>
<organism evidence="1 2">
    <name type="scientific">Trichoderma asperellum (strain ATCC 204424 / CBS 433.97 / NBRC 101777)</name>
    <dbReference type="NCBI Taxonomy" id="1042311"/>
    <lineage>
        <taxon>Eukaryota</taxon>
        <taxon>Fungi</taxon>
        <taxon>Dikarya</taxon>
        <taxon>Ascomycota</taxon>
        <taxon>Pezizomycotina</taxon>
        <taxon>Sordariomycetes</taxon>
        <taxon>Hypocreomycetidae</taxon>
        <taxon>Hypocreales</taxon>
        <taxon>Hypocreaceae</taxon>
        <taxon>Trichoderma</taxon>
    </lineage>
</organism>
<accession>A0A2T3Z6I9</accession>